<reference evidence="4 5" key="1">
    <citation type="submission" date="2015-08" db="EMBL/GenBank/DDBJ databases">
        <title>Next Generation Sequencing and Analysis of the Genome of Puccinia sorghi L Schw, the Causal Agent of Maize Common Rust.</title>
        <authorList>
            <person name="Rochi L."/>
            <person name="Burguener G."/>
            <person name="Darino M."/>
            <person name="Turjanski A."/>
            <person name="Kreff E."/>
            <person name="Dieguez M.J."/>
            <person name="Sacco F."/>
        </authorList>
    </citation>
    <scope>NUCLEOTIDE SEQUENCE [LARGE SCALE GENOMIC DNA]</scope>
    <source>
        <strain evidence="4 5">RO10H11247</strain>
    </source>
</reference>
<dbReference type="InterPro" id="IPR000219">
    <property type="entry name" value="DH_dom"/>
</dbReference>
<dbReference type="Gene3D" id="3.80.10.10">
    <property type="entry name" value="Ribonuclease Inhibitor"/>
    <property type="match status" value="1"/>
</dbReference>
<dbReference type="GO" id="GO:0005737">
    <property type="term" value="C:cytoplasm"/>
    <property type="evidence" value="ECO:0007669"/>
    <property type="project" value="TreeGrafter"/>
</dbReference>
<feature type="region of interest" description="Disordered" evidence="1">
    <location>
        <begin position="862"/>
        <end position="913"/>
    </location>
</feature>
<protein>
    <recommendedName>
        <fullName evidence="3">DH domain-containing protein</fullName>
    </recommendedName>
</protein>
<feature type="domain" description="DH" evidence="3">
    <location>
        <begin position="1348"/>
        <end position="1633"/>
    </location>
</feature>
<feature type="compositionally biased region" description="Polar residues" evidence="1">
    <location>
        <begin position="593"/>
        <end position="607"/>
    </location>
</feature>
<name>A0A0L6V683_9BASI</name>
<feature type="compositionally biased region" description="Polar residues" evidence="1">
    <location>
        <begin position="862"/>
        <end position="887"/>
    </location>
</feature>
<feature type="region of interest" description="Disordered" evidence="1">
    <location>
        <begin position="1280"/>
        <end position="1323"/>
    </location>
</feature>
<feature type="compositionally biased region" description="Polar residues" evidence="1">
    <location>
        <begin position="1090"/>
        <end position="1108"/>
    </location>
</feature>
<dbReference type="InterPro" id="IPR051092">
    <property type="entry name" value="FYVE_RhoGEF_PH"/>
</dbReference>
<dbReference type="CDD" id="cd00160">
    <property type="entry name" value="RhoGEF"/>
    <property type="match status" value="1"/>
</dbReference>
<evidence type="ECO:0000313" key="5">
    <source>
        <dbReference type="Proteomes" id="UP000037035"/>
    </source>
</evidence>
<dbReference type="SMART" id="SM00325">
    <property type="entry name" value="RhoGEF"/>
    <property type="match status" value="1"/>
</dbReference>
<feature type="region of interest" description="Disordered" evidence="1">
    <location>
        <begin position="379"/>
        <end position="424"/>
    </location>
</feature>
<evidence type="ECO:0000259" key="3">
    <source>
        <dbReference type="PROSITE" id="PS50010"/>
    </source>
</evidence>
<feature type="compositionally biased region" description="Polar residues" evidence="1">
    <location>
        <begin position="510"/>
        <end position="528"/>
    </location>
</feature>
<feature type="compositionally biased region" description="Basic residues" evidence="1">
    <location>
        <begin position="1159"/>
        <end position="1173"/>
    </location>
</feature>
<gene>
    <name evidence="4" type="ORF">VP01_244g5</name>
</gene>
<feature type="compositionally biased region" description="Basic and acidic residues" evidence="1">
    <location>
        <begin position="204"/>
        <end position="213"/>
    </location>
</feature>
<dbReference type="GO" id="GO:0035556">
    <property type="term" value="P:intracellular signal transduction"/>
    <property type="evidence" value="ECO:0007669"/>
    <property type="project" value="InterPro"/>
</dbReference>
<dbReference type="InterPro" id="IPR032675">
    <property type="entry name" value="LRR_dom_sf"/>
</dbReference>
<dbReference type="PANTHER" id="PTHR12673">
    <property type="entry name" value="FACIOGENITAL DYSPLASIA PROTEIN"/>
    <property type="match status" value="1"/>
</dbReference>
<dbReference type="EMBL" id="LAVV01007336">
    <property type="protein sequence ID" value="KNZ56263.1"/>
    <property type="molecule type" value="Genomic_DNA"/>
</dbReference>
<organism evidence="4 5">
    <name type="scientific">Puccinia sorghi</name>
    <dbReference type="NCBI Taxonomy" id="27349"/>
    <lineage>
        <taxon>Eukaryota</taxon>
        <taxon>Fungi</taxon>
        <taxon>Dikarya</taxon>
        <taxon>Basidiomycota</taxon>
        <taxon>Pucciniomycotina</taxon>
        <taxon>Pucciniomycetes</taxon>
        <taxon>Pucciniales</taxon>
        <taxon>Pucciniaceae</taxon>
        <taxon>Puccinia</taxon>
    </lineage>
</organism>
<dbReference type="InterPro" id="IPR001611">
    <property type="entry name" value="Leu-rich_rpt"/>
</dbReference>
<evidence type="ECO:0000256" key="2">
    <source>
        <dbReference type="SAM" id="Phobius"/>
    </source>
</evidence>
<feature type="region of interest" description="Disordered" evidence="1">
    <location>
        <begin position="1082"/>
        <end position="1236"/>
    </location>
</feature>
<feature type="transmembrane region" description="Helical" evidence="2">
    <location>
        <begin position="20"/>
        <end position="39"/>
    </location>
</feature>
<keyword evidence="2" id="KW-0812">Transmembrane</keyword>
<accession>A0A0L6V683</accession>
<dbReference type="VEuPathDB" id="FungiDB:VP01_244g5"/>
<dbReference type="Gene3D" id="1.20.900.10">
    <property type="entry name" value="Dbl homology (DH) domain"/>
    <property type="match status" value="1"/>
</dbReference>
<dbReference type="OrthoDB" id="660555at2759"/>
<feature type="compositionally biased region" description="Low complexity" evidence="1">
    <location>
        <begin position="239"/>
        <end position="263"/>
    </location>
</feature>
<feature type="compositionally biased region" description="Polar residues" evidence="1">
    <location>
        <begin position="390"/>
        <end position="403"/>
    </location>
</feature>
<feature type="region of interest" description="Disordered" evidence="1">
    <location>
        <begin position="930"/>
        <end position="953"/>
    </location>
</feature>
<dbReference type="SUPFAM" id="SSF52058">
    <property type="entry name" value="L domain-like"/>
    <property type="match status" value="1"/>
</dbReference>
<feature type="compositionally biased region" description="Low complexity" evidence="1">
    <location>
        <begin position="329"/>
        <end position="340"/>
    </location>
</feature>
<feature type="compositionally biased region" description="Basic and acidic residues" evidence="1">
    <location>
        <begin position="891"/>
        <end position="903"/>
    </location>
</feature>
<dbReference type="SUPFAM" id="SSF48065">
    <property type="entry name" value="DBL homology domain (DH-domain)"/>
    <property type="match status" value="1"/>
</dbReference>
<keyword evidence="5" id="KW-1185">Reference proteome</keyword>
<feature type="compositionally biased region" description="Polar residues" evidence="1">
    <location>
        <begin position="310"/>
        <end position="328"/>
    </location>
</feature>
<proteinExistence type="predicted"/>
<feature type="compositionally biased region" description="Polar residues" evidence="1">
    <location>
        <begin position="1022"/>
        <end position="1039"/>
    </location>
</feature>
<dbReference type="PROSITE" id="PS00741">
    <property type="entry name" value="DH_1"/>
    <property type="match status" value="1"/>
</dbReference>
<dbReference type="PROSITE" id="PS51450">
    <property type="entry name" value="LRR"/>
    <property type="match status" value="1"/>
</dbReference>
<feature type="compositionally biased region" description="Polar residues" evidence="1">
    <location>
        <begin position="225"/>
        <end position="238"/>
    </location>
</feature>
<feature type="region of interest" description="Disordered" evidence="1">
    <location>
        <begin position="455"/>
        <end position="634"/>
    </location>
</feature>
<dbReference type="Pfam" id="PF00621">
    <property type="entry name" value="RhoGEF"/>
    <property type="match status" value="1"/>
</dbReference>
<dbReference type="InterPro" id="IPR035899">
    <property type="entry name" value="DBL_dom_sf"/>
</dbReference>
<keyword evidence="2" id="KW-1133">Transmembrane helix</keyword>
<feature type="compositionally biased region" description="Polar residues" evidence="1">
    <location>
        <begin position="573"/>
        <end position="586"/>
    </location>
</feature>
<feature type="compositionally biased region" description="Basic and acidic residues" evidence="1">
    <location>
        <begin position="1132"/>
        <end position="1145"/>
    </location>
</feature>
<feature type="compositionally biased region" description="Polar residues" evidence="1">
    <location>
        <begin position="270"/>
        <end position="279"/>
    </location>
</feature>
<comment type="caution">
    <text evidence="4">The sequence shown here is derived from an EMBL/GenBank/DDBJ whole genome shotgun (WGS) entry which is preliminary data.</text>
</comment>
<feature type="compositionally biased region" description="Low complexity" evidence="1">
    <location>
        <begin position="1511"/>
        <end position="1526"/>
    </location>
</feature>
<feature type="region of interest" description="Disordered" evidence="1">
    <location>
        <begin position="1511"/>
        <end position="1537"/>
    </location>
</feature>
<dbReference type="InterPro" id="IPR001331">
    <property type="entry name" value="GDS_CDC24_CS"/>
</dbReference>
<dbReference type="PROSITE" id="PS50010">
    <property type="entry name" value="DH_2"/>
    <property type="match status" value="1"/>
</dbReference>
<evidence type="ECO:0000256" key="1">
    <source>
        <dbReference type="SAM" id="MobiDB-lite"/>
    </source>
</evidence>
<feature type="compositionally biased region" description="Low complexity" evidence="1">
    <location>
        <begin position="1007"/>
        <end position="1021"/>
    </location>
</feature>
<feature type="compositionally biased region" description="Polar residues" evidence="1">
    <location>
        <begin position="411"/>
        <end position="424"/>
    </location>
</feature>
<feature type="compositionally biased region" description="Low complexity" evidence="1">
    <location>
        <begin position="172"/>
        <end position="203"/>
    </location>
</feature>
<feature type="compositionally biased region" description="Polar residues" evidence="1">
    <location>
        <begin position="1193"/>
        <end position="1236"/>
    </location>
</feature>
<feature type="region of interest" description="Disordered" evidence="1">
    <location>
        <begin position="966"/>
        <end position="1043"/>
    </location>
</feature>
<dbReference type="STRING" id="27349.A0A0L6V683"/>
<dbReference type="PANTHER" id="PTHR12673:SF270">
    <property type="entry name" value="FYVE-TYPE DOMAIN-CONTAINING PROTEIN"/>
    <property type="match status" value="1"/>
</dbReference>
<keyword evidence="2" id="KW-0472">Membrane</keyword>
<feature type="compositionally biased region" description="Polar residues" evidence="1">
    <location>
        <begin position="966"/>
        <end position="978"/>
    </location>
</feature>
<dbReference type="Proteomes" id="UP000037035">
    <property type="component" value="Unassembled WGS sequence"/>
</dbReference>
<feature type="compositionally biased region" description="Polar residues" evidence="1">
    <location>
        <begin position="1280"/>
        <end position="1310"/>
    </location>
</feature>
<dbReference type="GO" id="GO:0005085">
    <property type="term" value="F:guanyl-nucleotide exchange factor activity"/>
    <property type="evidence" value="ECO:0007669"/>
    <property type="project" value="InterPro"/>
</dbReference>
<feature type="compositionally biased region" description="Polar residues" evidence="1">
    <location>
        <begin position="455"/>
        <end position="470"/>
    </location>
</feature>
<evidence type="ECO:0000313" key="4">
    <source>
        <dbReference type="EMBL" id="KNZ56263.1"/>
    </source>
</evidence>
<feature type="compositionally biased region" description="Low complexity" evidence="1">
    <location>
        <begin position="485"/>
        <end position="505"/>
    </location>
</feature>
<sequence>MKCNRVLARGYPVERGGFRSMSALGSAAGVILLVALTLLQEATRPADTRHLRRIPPVRDADEPNPELVSLKRYYKRRQERKWKTEDEDEGLNLIDVFSAREQHSDVISDEAPFPETEVKVKPIEIHRGGRSSQRKGSSSLFGTLLTHLLLLLISDRSLLYSMSLAPFNPGLSTKVSSTASPPTSTNTSYRPLRPRRSASSLRSIPEHRSKEVDQPPLPIPATPWIEQTSPGLLNTLVQPRSCSSSPSSNEPPSLAPLPYLSSSVDPAHLQAQQPSSPYQTRPDEQFAVGPHTVPGPRDQRSLSRYRLGSQPLSSRHSEGSQYASSSNWTPSSTTGSRTGSDLIANGMRSSIASRDSRFTAETDYDDYVHPKPILLQQSHQNAAGPHSHPLNLSVSASWHSGDQPNHKFPSTGPTPQTKSPQRQAAPTLLSLINLDQSSRNPHDMVGLGITSDQTISLTRGSRSPSLTGANDSPRAVLTHPVLPKTSRMARSASSSVSNGTSLNPSPFNHIYSQHQNPLTLNSRPSRTPTPLADRSTPSKTLNFDPGDSPNTCPGNLYIPPNSIGQAGFAYDSGNPSNPTSGHNTPSKGRASSAGGSTRKPLTSNTPESPIEHREHFTPKGHFAEGSTESKHRFYQHQSHWDDFDDQSPVLHSSSQIPSQAVALVEDGLGCIVDVSNSKLPLEKLAVPEDTTHLLLAKTFAPFLVGALLASKLPTIAATLVVLDISDAGLTSLPSAISYCEVLEELNVSGNVMANGELPIFLSNLTALKVLAADRCGLYQIAYPYDGLTHLRDLSVRYNHLRSLPSWLCLLPRLEILLVDGNEFEPPWQELVEPLLFSNFCGGAEAQLPSLVSSDSTELRHITSSHASPVASSLGSTLRSLPESSHNALTPPDDHRRNASAERPKRGRRHLAGLESTWVTSASSLLSDHMVENEERPHSAYSVEDSNHLTSPRSNYLRRLRSTNDMAVASTSRSLSTHENPPHSIASLMDPNMPNIPHNDSHADGFRPPHSLTSLPRRPSSSAVAQQGTSVSPQEYTDGSTYLAPSRNDSKALLTSETSQLALNNAAQKKSFGFLKKMSLGKLRREPGRSRTASTASNSLYNMKSSGNPASEAHSLDPSKLMSPDDVTLQESDEYRQTDRSSKSSADEPQGSKYIDSRHTHSSAKKKMNNRRSFLRLEDHFAPQKSPTKHPGTTAEQASSPRVEALNTSSLTKSGEQVETPNDSNSASFPSLPSPNTRWTSLRSIMMYLRDVHDLSGDFARAPGNVVSGGVRPVLSTNISRAASTKHSQPPSSLLSDGKSSAPSAPYQISATDFDPEGSDNNPCNGNLAGASNIPPTCEPPKVTENALRRYKVMEEIVATEKSYIKGLKELYDIYITSASLMVSSSIGKEKEPMVPPAERKVVFNNVEAIIGFHVDVLLPDFQEVMDRLRQKQSGIATADMDESASTGEDLLRRRQEVDSQLTNFAAEELARVFIRHAAFLKLYSTYITQFDTALERLREWSVTAPAASTNAPAWAPSGSASTTPAANHHSTLSGGQKKRLKTYMKRCRAHSSHTQMNLESYLLMPVQRLPRYKLLLENLVSCTPDLNCMSACESDSRSKTGKASDRPLPLTPNKVAVEALNIVSAVTAEMNERKRDSEGRQRLLYWQQRFGNKFRSPLVQPHRTLIKEGTMVSINFTFSIISPSLTRTVKLTTKDAATGGSGPAHPAARIRVPVLNTDSQPVAMIVLLCTDLLVLVKDPGDGGTASNQSPASLFQALRLAQHSRPYMSLPATIFGADKTMIRFVDNRAIFYFQCDCQRSAAAWMVAINQQVPLL</sequence>
<feature type="region of interest" description="Disordered" evidence="1">
    <location>
        <begin position="171"/>
        <end position="343"/>
    </location>
</feature>